<proteinExistence type="predicted"/>
<dbReference type="OrthoDB" id="3923281at2759"/>
<feature type="compositionally biased region" description="Basic residues" evidence="1">
    <location>
        <begin position="190"/>
        <end position="203"/>
    </location>
</feature>
<sequence>MSGGIVLWRKGHLHVGWRREDWTDVWYRPIENGTFDQEFDFGFYTNARQGEKSSTDLFRQPVEPEIAWRPHFDSIFNEANTRKARRDIQRRLLTDVHQYVNGDAEVAKVRAVEKDAVDGRNIRKRMIFADAVRVRMKLEKKAKERKARANANNMRDEDDSTYNSTDSSDSGNDAPATYVNRNAPVSGSKQKQKPRPILVRRRRVTTDDSNRPLRRRRVGNDVSDDVDEGGVFMSGAIRTTTPLQEANFVGVEENGPNSSGSQQASQSPSSFATPLLPRLGTSTTHSHHLNREGSDLFMMGSGSNHRVRTSSQLNSHRPSPVQHPNAFASQSHANEDTYTQKDSGGTSGMESFRYQPYVADEDDEDEQMDRVIKDSIASANQSQVERTAREASLAHIQPDDMDEDAAFAEATRRSLAPTSSLVAWDFSNLPREVEARDGDNTGSRSKRSDGVEGGEYESPATNEQQ</sequence>
<comment type="caution">
    <text evidence="2">The sequence shown here is derived from an EMBL/GenBank/DDBJ whole genome shotgun (WGS) entry which is preliminary data.</text>
</comment>
<protein>
    <submittedName>
        <fullName evidence="2">Uncharacterized protein</fullName>
    </submittedName>
</protein>
<keyword evidence="3" id="KW-1185">Reference proteome</keyword>
<evidence type="ECO:0000313" key="2">
    <source>
        <dbReference type="EMBL" id="KAF2726333.1"/>
    </source>
</evidence>
<feature type="compositionally biased region" description="Polar residues" evidence="1">
    <location>
        <begin position="301"/>
        <end position="317"/>
    </location>
</feature>
<feature type="region of interest" description="Disordered" evidence="1">
    <location>
        <begin position="426"/>
        <end position="465"/>
    </location>
</feature>
<evidence type="ECO:0000313" key="3">
    <source>
        <dbReference type="Proteomes" id="UP000799441"/>
    </source>
</evidence>
<dbReference type="EMBL" id="MU003765">
    <property type="protein sequence ID" value="KAF2726333.1"/>
    <property type="molecule type" value="Genomic_DNA"/>
</dbReference>
<reference evidence="2" key="1">
    <citation type="journal article" date="2020" name="Stud. Mycol.">
        <title>101 Dothideomycetes genomes: a test case for predicting lifestyles and emergence of pathogens.</title>
        <authorList>
            <person name="Haridas S."/>
            <person name="Albert R."/>
            <person name="Binder M."/>
            <person name="Bloem J."/>
            <person name="Labutti K."/>
            <person name="Salamov A."/>
            <person name="Andreopoulos B."/>
            <person name="Baker S."/>
            <person name="Barry K."/>
            <person name="Bills G."/>
            <person name="Bluhm B."/>
            <person name="Cannon C."/>
            <person name="Castanera R."/>
            <person name="Culley D."/>
            <person name="Daum C."/>
            <person name="Ezra D."/>
            <person name="Gonzalez J."/>
            <person name="Henrissat B."/>
            <person name="Kuo A."/>
            <person name="Liang C."/>
            <person name="Lipzen A."/>
            <person name="Lutzoni F."/>
            <person name="Magnuson J."/>
            <person name="Mondo S."/>
            <person name="Nolan M."/>
            <person name="Ohm R."/>
            <person name="Pangilinan J."/>
            <person name="Park H.-J."/>
            <person name="Ramirez L."/>
            <person name="Alfaro M."/>
            <person name="Sun H."/>
            <person name="Tritt A."/>
            <person name="Yoshinaga Y."/>
            <person name="Zwiers L.-H."/>
            <person name="Turgeon B."/>
            <person name="Goodwin S."/>
            <person name="Spatafora J."/>
            <person name="Crous P."/>
            <person name="Grigoriev I."/>
        </authorList>
    </citation>
    <scope>NUCLEOTIDE SEQUENCE</scope>
    <source>
        <strain evidence="2">CBS 116435</strain>
    </source>
</reference>
<accession>A0A9P4QFH2</accession>
<feature type="region of interest" description="Disordered" evidence="1">
    <location>
        <begin position="143"/>
        <end position="229"/>
    </location>
</feature>
<dbReference type="Proteomes" id="UP000799441">
    <property type="component" value="Unassembled WGS sequence"/>
</dbReference>
<evidence type="ECO:0000256" key="1">
    <source>
        <dbReference type="SAM" id="MobiDB-lite"/>
    </source>
</evidence>
<gene>
    <name evidence="2" type="ORF">K431DRAFT_342541</name>
</gene>
<feature type="region of interest" description="Disordered" evidence="1">
    <location>
        <begin position="250"/>
        <end position="351"/>
    </location>
</feature>
<feature type="compositionally biased region" description="Low complexity" evidence="1">
    <location>
        <begin position="161"/>
        <end position="173"/>
    </location>
</feature>
<organism evidence="2 3">
    <name type="scientific">Polychaeton citri CBS 116435</name>
    <dbReference type="NCBI Taxonomy" id="1314669"/>
    <lineage>
        <taxon>Eukaryota</taxon>
        <taxon>Fungi</taxon>
        <taxon>Dikarya</taxon>
        <taxon>Ascomycota</taxon>
        <taxon>Pezizomycotina</taxon>
        <taxon>Dothideomycetes</taxon>
        <taxon>Dothideomycetidae</taxon>
        <taxon>Capnodiales</taxon>
        <taxon>Capnodiaceae</taxon>
        <taxon>Polychaeton</taxon>
    </lineage>
</organism>
<feature type="compositionally biased region" description="Polar residues" evidence="1">
    <location>
        <begin position="179"/>
        <end position="189"/>
    </location>
</feature>
<feature type="compositionally biased region" description="Low complexity" evidence="1">
    <location>
        <begin position="254"/>
        <end position="270"/>
    </location>
</feature>
<name>A0A9P4QFH2_9PEZI</name>
<dbReference type="AlphaFoldDB" id="A0A9P4QFH2"/>